<feature type="disulfide bond" evidence="1">
    <location>
        <begin position="61"/>
        <end position="78"/>
    </location>
</feature>
<dbReference type="Proteomes" id="UP001159405">
    <property type="component" value="Unassembled WGS sequence"/>
</dbReference>
<dbReference type="PROSITE" id="PS50026">
    <property type="entry name" value="EGF_3"/>
    <property type="match status" value="1"/>
</dbReference>
<feature type="disulfide bond" evidence="1">
    <location>
        <begin position="80"/>
        <end position="89"/>
    </location>
</feature>
<gene>
    <name evidence="3" type="ORF">PLOB_00013682</name>
</gene>
<dbReference type="Pfam" id="PF00008">
    <property type="entry name" value="EGF"/>
    <property type="match status" value="1"/>
</dbReference>
<dbReference type="CDD" id="cd00054">
    <property type="entry name" value="EGF_CA"/>
    <property type="match status" value="1"/>
</dbReference>
<dbReference type="InterPro" id="IPR000742">
    <property type="entry name" value="EGF"/>
</dbReference>
<dbReference type="PROSITE" id="PS00022">
    <property type="entry name" value="EGF_1"/>
    <property type="match status" value="1"/>
</dbReference>
<feature type="domain" description="EGF-like" evidence="2">
    <location>
        <begin position="52"/>
        <end position="90"/>
    </location>
</feature>
<organism evidence="3 4">
    <name type="scientific">Porites lobata</name>
    <dbReference type="NCBI Taxonomy" id="104759"/>
    <lineage>
        <taxon>Eukaryota</taxon>
        <taxon>Metazoa</taxon>
        <taxon>Cnidaria</taxon>
        <taxon>Anthozoa</taxon>
        <taxon>Hexacorallia</taxon>
        <taxon>Scleractinia</taxon>
        <taxon>Fungiina</taxon>
        <taxon>Poritidae</taxon>
        <taxon>Porites</taxon>
    </lineage>
</organism>
<name>A0ABN8NJ73_9CNID</name>
<evidence type="ECO:0000313" key="4">
    <source>
        <dbReference type="Proteomes" id="UP001159405"/>
    </source>
</evidence>
<dbReference type="Gene3D" id="2.10.25.10">
    <property type="entry name" value="Laminin"/>
    <property type="match status" value="1"/>
</dbReference>
<keyword evidence="1" id="KW-1015">Disulfide bond</keyword>
<sequence length="310" mass="34528">MCKVRCFLEPECVSFNFGQQNDGSLLCKLNNRSHAQVPDAMQTRIGFIYRPVFNSCQSNPCSSHSTCRLGFGADGYHCLCPAGYHGRKCELEDPPTVVSCASFTQLGPSSYEMDANHGSWAADGFCRVIRMDEINAGDPYTINVDLYNVIAWDGVDSGHLGVMYNAVDEDNFDVFYFRLVTCEKISFPIVVIFIWRPIHLQRVDINFKVYISVLPRLHNTAPCFQSGYVLNGNFVGSSNSPCPNGNPPGKTWFNVLVEVSSDGRVEIFLNGDLVNSQTSHFNTKGRGGVVVANGYQNVMKFRDFRLHGMP</sequence>
<keyword evidence="1" id="KW-0245">EGF-like domain</keyword>
<keyword evidence="4" id="KW-1185">Reference proteome</keyword>
<proteinExistence type="predicted"/>
<evidence type="ECO:0000313" key="3">
    <source>
        <dbReference type="EMBL" id="CAH3106189.1"/>
    </source>
</evidence>
<comment type="caution">
    <text evidence="3">The sequence shown here is derived from an EMBL/GenBank/DDBJ whole genome shotgun (WGS) entry which is preliminary data.</text>
</comment>
<dbReference type="EMBL" id="CALNXK010000018">
    <property type="protein sequence ID" value="CAH3106189.1"/>
    <property type="molecule type" value="Genomic_DNA"/>
</dbReference>
<accession>A0ABN8NJ73</accession>
<comment type="caution">
    <text evidence="1">Lacks conserved residue(s) required for the propagation of feature annotation.</text>
</comment>
<dbReference type="PROSITE" id="PS01186">
    <property type="entry name" value="EGF_2"/>
    <property type="match status" value="1"/>
</dbReference>
<evidence type="ECO:0000256" key="1">
    <source>
        <dbReference type="PROSITE-ProRule" id="PRU00076"/>
    </source>
</evidence>
<protein>
    <recommendedName>
        <fullName evidence="2">EGF-like domain-containing protein</fullName>
    </recommendedName>
</protein>
<evidence type="ECO:0000259" key="2">
    <source>
        <dbReference type="PROSITE" id="PS50026"/>
    </source>
</evidence>
<reference evidence="3 4" key="1">
    <citation type="submission" date="2022-05" db="EMBL/GenBank/DDBJ databases">
        <authorList>
            <consortium name="Genoscope - CEA"/>
            <person name="William W."/>
        </authorList>
    </citation>
    <scope>NUCLEOTIDE SEQUENCE [LARGE SCALE GENOMIC DNA]</scope>
</reference>
<dbReference type="SUPFAM" id="SSF57196">
    <property type="entry name" value="EGF/Laminin"/>
    <property type="match status" value="1"/>
</dbReference>
<dbReference type="SMART" id="SM00181">
    <property type="entry name" value="EGF"/>
    <property type="match status" value="1"/>
</dbReference>